<dbReference type="SUPFAM" id="SSF48452">
    <property type="entry name" value="TPR-like"/>
    <property type="match status" value="1"/>
</dbReference>
<reference evidence="1 2" key="1">
    <citation type="submission" date="2023-07" db="EMBL/GenBank/DDBJ databases">
        <title>Sorghum-associated microbial communities from plants grown in Nebraska, USA.</title>
        <authorList>
            <person name="Schachtman D."/>
        </authorList>
    </citation>
    <scope>NUCLEOTIDE SEQUENCE [LARGE SCALE GENOMIC DNA]</scope>
    <source>
        <strain evidence="1 2">BE187</strain>
    </source>
</reference>
<dbReference type="RefSeq" id="WP_310054189.1">
    <property type="nucleotide sequence ID" value="NZ_JAVDVW010000002.1"/>
</dbReference>
<comment type="caution">
    <text evidence="1">The sequence shown here is derived from an EMBL/GenBank/DDBJ whole genome shotgun (WGS) entry which is preliminary data.</text>
</comment>
<evidence type="ECO:0000313" key="1">
    <source>
        <dbReference type="EMBL" id="MDR7099779.1"/>
    </source>
</evidence>
<name>A0ABU1VQL3_9GAMM</name>
<dbReference type="Proteomes" id="UP001267878">
    <property type="component" value="Unassembled WGS sequence"/>
</dbReference>
<dbReference type="EMBL" id="JAVDVW010000002">
    <property type="protein sequence ID" value="MDR7099779.1"/>
    <property type="molecule type" value="Genomic_DNA"/>
</dbReference>
<sequence>MTKRIAAAAAAILFVAGIGVGYGAQKQRPTPATYHDKAPQDAAKALLVLALEQAGKKGSWERIGAGRVYYLGGFKPEGQAIFDEVLAGKHEGSDEYRIARVYAEAGEWAKAKPMFDSFLAANPKDGKGFAEVGAHYLLQGDRATAERLFDQALAIENDDPWMTEHMAGAYLGVKPQE</sequence>
<keyword evidence="2" id="KW-1185">Reference proteome</keyword>
<proteinExistence type="predicted"/>
<gene>
    <name evidence="1" type="ORF">J2X04_002160</name>
</gene>
<organism evidence="1 2">
    <name type="scientific">Agrilutibacter niabensis</name>
    <dbReference type="NCBI Taxonomy" id="380628"/>
    <lineage>
        <taxon>Bacteria</taxon>
        <taxon>Pseudomonadati</taxon>
        <taxon>Pseudomonadota</taxon>
        <taxon>Gammaproteobacteria</taxon>
        <taxon>Lysobacterales</taxon>
        <taxon>Lysobacteraceae</taxon>
        <taxon>Agrilutibacter</taxon>
    </lineage>
</organism>
<dbReference type="Gene3D" id="1.25.40.10">
    <property type="entry name" value="Tetratricopeptide repeat domain"/>
    <property type="match status" value="1"/>
</dbReference>
<evidence type="ECO:0000313" key="2">
    <source>
        <dbReference type="Proteomes" id="UP001267878"/>
    </source>
</evidence>
<accession>A0ABU1VQL3</accession>
<protein>
    <submittedName>
        <fullName evidence="1">Tetratricopeptide (TPR) repeat protein</fullName>
    </submittedName>
</protein>
<dbReference type="InterPro" id="IPR011990">
    <property type="entry name" value="TPR-like_helical_dom_sf"/>
</dbReference>